<accession>R7Q4Z8</accession>
<keyword evidence="2" id="KW-1185">Reference proteome</keyword>
<sequence>MLNQLVFASWSTDCFTSSTFNTTPTVPPSFLPSPFRPSSAPCTPLRGVRHGHKEPLLIRVINLDADRARPAKPPQKLVL</sequence>
<dbReference type="Proteomes" id="UP000012073">
    <property type="component" value="Unassembled WGS sequence"/>
</dbReference>
<reference evidence="2" key="1">
    <citation type="journal article" date="2013" name="Proc. Natl. Acad. Sci. U.S.A.">
        <title>Genome structure and metabolic features in the red seaweed Chondrus crispus shed light on evolution of the Archaeplastida.</title>
        <authorList>
            <person name="Collen J."/>
            <person name="Porcel B."/>
            <person name="Carre W."/>
            <person name="Ball S.G."/>
            <person name="Chaparro C."/>
            <person name="Tonon T."/>
            <person name="Barbeyron T."/>
            <person name="Michel G."/>
            <person name="Noel B."/>
            <person name="Valentin K."/>
            <person name="Elias M."/>
            <person name="Artiguenave F."/>
            <person name="Arun A."/>
            <person name="Aury J.M."/>
            <person name="Barbosa-Neto J.F."/>
            <person name="Bothwell J.H."/>
            <person name="Bouget F.Y."/>
            <person name="Brillet L."/>
            <person name="Cabello-Hurtado F."/>
            <person name="Capella-Gutierrez S."/>
            <person name="Charrier B."/>
            <person name="Cladiere L."/>
            <person name="Cock J.M."/>
            <person name="Coelho S.M."/>
            <person name="Colleoni C."/>
            <person name="Czjzek M."/>
            <person name="Da Silva C."/>
            <person name="Delage L."/>
            <person name="Denoeud F."/>
            <person name="Deschamps P."/>
            <person name="Dittami S.M."/>
            <person name="Gabaldon T."/>
            <person name="Gachon C.M."/>
            <person name="Groisillier A."/>
            <person name="Herve C."/>
            <person name="Jabbari K."/>
            <person name="Katinka M."/>
            <person name="Kloareg B."/>
            <person name="Kowalczyk N."/>
            <person name="Labadie K."/>
            <person name="Leblanc C."/>
            <person name="Lopez P.J."/>
            <person name="McLachlan D.H."/>
            <person name="Meslet-Cladiere L."/>
            <person name="Moustafa A."/>
            <person name="Nehr Z."/>
            <person name="Nyvall Collen P."/>
            <person name="Panaud O."/>
            <person name="Partensky F."/>
            <person name="Poulain J."/>
            <person name="Rensing S.A."/>
            <person name="Rousvoal S."/>
            <person name="Samson G."/>
            <person name="Symeonidi A."/>
            <person name="Weissenbach J."/>
            <person name="Zambounis A."/>
            <person name="Wincker P."/>
            <person name="Boyen C."/>
        </authorList>
    </citation>
    <scope>NUCLEOTIDE SEQUENCE [LARGE SCALE GENOMIC DNA]</scope>
    <source>
        <strain evidence="2">cv. Stackhouse</strain>
    </source>
</reference>
<dbReference type="KEGG" id="ccp:CHC_T00001098001"/>
<dbReference type="Gramene" id="CDF32938">
    <property type="protein sequence ID" value="CDF32938"/>
    <property type="gene ID" value="CHC_T00001098001"/>
</dbReference>
<dbReference type="GeneID" id="17320461"/>
<organism evidence="1 2">
    <name type="scientific">Chondrus crispus</name>
    <name type="common">Carrageen Irish moss</name>
    <name type="synonym">Polymorpha crispa</name>
    <dbReference type="NCBI Taxonomy" id="2769"/>
    <lineage>
        <taxon>Eukaryota</taxon>
        <taxon>Rhodophyta</taxon>
        <taxon>Florideophyceae</taxon>
        <taxon>Rhodymeniophycidae</taxon>
        <taxon>Gigartinales</taxon>
        <taxon>Gigartinaceae</taxon>
        <taxon>Chondrus</taxon>
    </lineage>
</organism>
<proteinExistence type="predicted"/>
<dbReference type="RefSeq" id="XP_005712741.1">
    <property type="nucleotide sequence ID" value="XM_005712684.1"/>
</dbReference>
<dbReference type="AlphaFoldDB" id="R7Q4Z8"/>
<gene>
    <name evidence="1" type="ORF">CHC_T00001098001</name>
</gene>
<protein>
    <submittedName>
        <fullName evidence="1">Uncharacterized protein</fullName>
    </submittedName>
</protein>
<evidence type="ECO:0000313" key="2">
    <source>
        <dbReference type="Proteomes" id="UP000012073"/>
    </source>
</evidence>
<dbReference type="EMBL" id="HG001617">
    <property type="protein sequence ID" value="CDF32938.1"/>
    <property type="molecule type" value="Genomic_DNA"/>
</dbReference>
<evidence type="ECO:0000313" key="1">
    <source>
        <dbReference type="EMBL" id="CDF32938.1"/>
    </source>
</evidence>
<name>R7Q4Z8_CHOCR</name>